<organism evidence="3 4">
    <name type="scientific">Daphnia sinensis</name>
    <dbReference type="NCBI Taxonomy" id="1820382"/>
    <lineage>
        <taxon>Eukaryota</taxon>
        <taxon>Metazoa</taxon>
        <taxon>Ecdysozoa</taxon>
        <taxon>Arthropoda</taxon>
        <taxon>Crustacea</taxon>
        <taxon>Branchiopoda</taxon>
        <taxon>Diplostraca</taxon>
        <taxon>Cladocera</taxon>
        <taxon>Anomopoda</taxon>
        <taxon>Daphniidae</taxon>
        <taxon>Daphnia</taxon>
        <taxon>Daphnia similis group</taxon>
    </lineage>
</organism>
<dbReference type="SMART" id="SM00454">
    <property type="entry name" value="SAM"/>
    <property type="match status" value="1"/>
</dbReference>
<evidence type="ECO:0000256" key="1">
    <source>
        <dbReference type="SAM" id="MobiDB-lite"/>
    </source>
</evidence>
<gene>
    <name evidence="3" type="ORF">GHT06_019998</name>
</gene>
<dbReference type="InterPro" id="IPR013761">
    <property type="entry name" value="SAM/pointed_sf"/>
</dbReference>
<name>A0AAD5KM09_9CRUS</name>
<feature type="region of interest" description="Disordered" evidence="1">
    <location>
        <begin position="153"/>
        <end position="180"/>
    </location>
</feature>
<dbReference type="EMBL" id="WJBH02000008">
    <property type="protein sequence ID" value="KAI9554722.1"/>
    <property type="molecule type" value="Genomic_DNA"/>
</dbReference>
<evidence type="ECO:0000313" key="3">
    <source>
        <dbReference type="EMBL" id="KAI9554722.1"/>
    </source>
</evidence>
<dbReference type="Pfam" id="PF00536">
    <property type="entry name" value="SAM_1"/>
    <property type="match status" value="1"/>
</dbReference>
<dbReference type="PANTHER" id="PTHR31025:SF28">
    <property type="match status" value="1"/>
</dbReference>
<protein>
    <recommendedName>
        <fullName evidence="2">SAM domain-containing protein</fullName>
    </recommendedName>
</protein>
<dbReference type="InterPro" id="IPR001660">
    <property type="entry name" value="SAM"/>
</dbReference>
<dbReference type="SUPFAM" id="SSF47769">
    <property type="entry name" value="SAM/Pointed domain"/>
    <property type="match status" value="1"/>
</dbReference>
<dbReference type="PANTHER" id="PTHR31025">
    <property type="entry name" value="SI:CH211-196P9.1-RELATED"/>
    <property type="match status" value="1"/>
</dbReference>
<comment type="caution">
    <text evidence="3">The sequence shown here is derived from an EMBL/GenBank/DDBJ whole genome shotgun (WGS) entry which is preliminary data.</text>
</comment>
<feature type="domain" description="SAM" evidence="2">
    <location>
        <begin position="90"/>
        <end position="153"/>
    </location>
</feature>
<evidence type="ECO:0000259" key="2">
    <source>
        <dbReference type="PROSITE" id="PS50105"/>
    </source>
</evidence>
<reference evidence="3 4" key="1">
    <citation type="submission" date="2022-05" db="EMBL/GenBank/DDBJ databases">
        <title>A multi-omics perspective on studying reproductive biology in Daphnia sinensis.</title>
        <authorList>
            <person name="Jia J."/>
        </authorList>
    </citation>
    <scope>NUCLEOTIDE SEQUENCE [LARGE SCALE GENOMIC DNA]</scope>
    <source>
        <strain evidence="3 4">WSL</strain>
    </source>
</reference>
<evidence type="ECO:0000313" key="4">
    <source>
        <dbReference type="Proteomes" id="UP000820818"/>
    </source>
</evidence>
<accession>A0AAD5KM09</accession>
<dbReference type="PROSITE" id="PS50105">
    <property type="entry name" value="SAM_DOMAIN"/>
    <property type="match status" value="1"/>
</dbReference>
<feature type="compositionally biased region" description="Low complexity" evidence="1">
    <location>
        <begin position="153"/>
        <end position="177"/>
    </location>
</feature>
<sequence>MPKRRVRSSTSIPMNSSCFLCNIEIPGDSKDLFEHFRSVHFITTEPPKENPQFEQSQTQQHCHDLEELTFSDIAMECDIDLPLDTDVSRWTSEDVARKLRMEGFDSLVVERFRDEDIDGPSLMTLTREDLNELKLKLGHKKKMERLIQTLQKPAAAQEPPLAPAAPAQSAQPAQHTQNASTESFTVMVQHPIYTTSHSIQESSANIAESLVNIPESQANVPVSPTHNSVSPTTIPIYSTITPVSSAIAPVSTAVAPGSTAIVPVSSAIAPVSSTVVPVSSTIVPVLSVTVPPSQEFVSIQQQPTVISKVHMQQLPNIDSSSSPQRSEKTMFNVTEMVLASSKGRAVYEEYLARDKAFLTVPERRTIVCVVVEAMVNEHGLYPTTQEKDMLAAAIIQAFPCLGIRDGNNLIHSHYYHAKSGGFIETLLKTMRKKQPECRKRKISMKQKIHRKIPRGFIDEVGPELEAEEIQMHEFMVRLLKSLIPTPSNAEQINDAMESTYPFRQYQMRRNLKTPSLVLAEYPRMMDFNNGLLIYDDFRRKYPMAGEIEQSFTEPYADRLIRLAEKELESLPFCNNEFLRLLLICILVMPEIKKIRKNSTDEKIHQLVIFVSENRNLQELVALRSRDQTKSSHPYLVGVGTMSDPVYFNLVIDGNIIPCGDDSVTAFKNLFASYFVFQLHYPVLIKPLLKFFEERVFRLTPTMTATTADFVARLESIPR</sequence>
<dbReference type="Proteomes" id="UP000820818">
    <property type="component" value="Linkage Group LG8"/>
</dbReference>
<dbReference type="Gene3D" id="1.10.150.50">
    <property type="entry name" value="Transcription Factor, Ets-1"/>
    <property type="match status" value="1"/>
</dbReference>
<proteinExistence type="predicted"/>
<keyword evidence="4" id="KW-1185">Reference proteome</keyword>
<dbReference type="AlphaFoldDB" id="A0AAD5KM09"/>